<reference evidence="1 2" key="1">
    <citation type="submission" date="2019-09" db="EMBL/GenBank/DDBJ databases">
        <title>YIM 132180 draft genome.</title>
        <authorList>
            <person name="Zhang K."/>
        </authorList>
    </citation>
    <scope>NUCLEOTIDE SEQUENCE [LARGE SCALE GENOMIC DNA]</scope>
    <source>
        <strain evidence="1 2">YIM 132180</strain>
    </source>
</reference>
<evidence type="ECO:0000313" key="2">
    <source>
        <dbReference type="Proteomes" id="UP000432089"/>
    </source>
</evidence>
<dbReference type="InterPro" id="IPR002636">
    <property type="entry name" value="DUF29"/>
</dbReference>
<dbReference type="Proteomes" id="UP000432089">
    <property type="component" value="Unassembled WGS sequence"/>
</dbReference>
<accession>A0A7V7TZE6</accession>
<protein>
    <submittedName>
        <fullName evidence="1">DUF29 domain-containing protein</fullName>
    </submittedName>
</protein>
<proteinExistence type="predicted"/>
<organism evidence="1 2">
    <name type="scientific">Plantimonas leprariae</name>
    <dbReference type="NCBI Taxonomy" id="2615207"/>
    <lineage>
        <taxon>Bacteria</taxon>
        <taxon>Pseudomonadati</taxon>
        <taxon>Pseudomonadota</taxon>
        <taxon>Alphaproteobacteria</taxon>
        <taxon>Hyphomicrobiales</taxon>
        <taxon>Aurantimonadaceae</taxon>
        <taxon>Plantimonas</taxon>
    </lineage>
</organism>
<sequence>MAEPQKKPVPYEEDFYAWTVDQAARLRARAHNGIDWENAAEEIESLGKSDRRELHSRLRVLLHHLLKWKFQSIKRKSGWRRTIREQRRQVLLLLRDSPSLRSTLRSVTEEEYPHAVEEAVDETRIPTSAFPKACPFTVEDILDPDFYPEAAA</sequence>
<dbReference type="EMBL" id="VZDO01000010">
    <property type="protein sequence ID" value="KAB0679287.1"/>
    <property type="molecule type" value="Genomic_DNA"/>
</dbReference>
<dbReference type="AlphaFoldDB" id="A0A7V7TZE6"/>
<dbReference type="Gene3D" id="1.20.1220.20">
    <property type="entry name" value="Uncharcterised protein PF01724"/>
    <property type="match status" value="1"/>
</dbReference>
<comment type="caution">
    <text evidence="1">The sequence shown here is derived from an EMBL/GenBank/DDBJ whole genome shotgun (WGS) entry which is preliminary data.</text>
</comment>
<gene>
    <name evidence="1" type="ORF">F6X38_13180</name>
</gene>
<dbReference type="Pfam" id="PF01724">
    <property type="entry name" value="DUF29"/>
    <property type="match status" value="1"/>
</dbReference>
<name>A0A7V7TZE6_9HYPH</name>
<dbReference type="PANTHER" id="PTHR34235">
    <property type="entry name" value="SLR1203 PROTEIN-RELATED"/>
    <property type="match status" value="1"/>
</dbReference>
<evidence type="ECO:0000313" key="1">
    <source>
        <dbReference type="EMBL" id="KAB0679287.1"/>
    </source>
</evidence>
<keyword evidence="2" id="KW-1185">Reference proteome</keyword>